<keyword evidence="2" id="KW-1185">Reference proteome</keyword>
<proteinExistence type="predicted"/>
<gene>
    <name evidence="1" type="ORF">K3G42_005711</name>
</gene>
<dbReference type="EMBL" id="CM037617">
    <property type="protein sequence ID" value="KAH8004226.1"/>
    <property type="molecule type" value="Genomic_DNA"/>
</dbReference>
<organism evidence="1 2">
    <name type="scientific">Sphaerodactylus townsendi</name>
    <dbReference type="NCBI Taxonomy" id="933632"/>
    <lineage>
        <taxon>Eukaryota</taxon>
        <taxon>Metazoa</taxon>
        <taxon>Chordata</taxon>
        <taxon>Craniata</taxon>
        <taxon>Vertebrata</taxon>
        <taxon>Euteleostomi</taxon>
        <taxon>Lepidosauria</taxon>
        <taxon>Squamata</taxon>
        <taxon>Bifurcata</taxon>
        <taxon>Gekkota</taxon>
        <taxon>Sphaerodactylidae</taxon>
        <taxon>Sphaerodactylus</taxon>
    </lineage>
</organism>
<comment type="caution">
    <text evidence="1">The sequence shown here is derived from an EMBL/GenBank/DDBJ whole genome shotgun (WGS) entry which is preliminary data.</text>
</comment>
<sequence length="72" mass="8227">MIKTVEINGEKVKLQIWDTAGQEIQVHHAELLHGVITLILTYLHNARKSRSDASEWLREIESNMPAIRSLPP</sequence>
<name>A0ACB8FFH4_9SAUR</name>
<dbReference type="Proteomes" id="UP000827872">
    <property type="component" value="Linkage Group LG04"/>
</dbReference>
<protein>
    <submittedName>
        <fullName evidence="1">Uncharacterized protein</fullName>
    </submittedName>
</protein>
<reference evidence="1" key="1">
    <citation type="submission" date="2021-08" db="EMBL/GenBank/DDBJ databases">
        <title>The first chromosome-level gecko genome reveals the dynamic sex chromosomes of Neotropical dwarf geckos (Sphaerodactylidae: Sphaerodactylus).</title>
        <authorList>
            <person name="Pinto B.J."/>
            <person name="Keating S.E."/>
            <person name="Gamble T."/>
        </authorList>
    </citation>
    <scope>NUCLEOTIDE SEQUENCE</scope>
    <source>
        <strain evidence="1">TG3544</strain>
    </source>
</reference>
<evidence type="ECO:0000313" key="1">
    <source>
        <dbReference type="EMBL" id="KAH8004226.1"/>
    </source>
</evidence>
<evidence type="ECO:0000313" key="2">
    <source>
        <dbReference type="Proteomes" id="UP000827872"/>
    </source>
</evidence>
<accession>A0ACB8FFH4</accession>